<sequence>MNIAILGDLKTFVSFVPKVCNIRELLLSLPTSTKLSNSLEGDTLSLSDFFLIQNKGPPIESGPDELVSVRNQELAEKPVFITMEGLVGIATAPIELGDSLSRIQGSPIYLILRGIKEGDGGLGNASQDRIVARAAVNEKLVHNITDMREPIDSTPSRRFQII</sequence>
<dbReference type="EMBL" id="JBANMG010000010">
    <property type="protein sequence ID" value="KAK6948487.1"/>
    <property type="molecule type" value="Genomic_DNA"/>
</dbReference>
<keyword evidence="2" id="KW-1185">Reference proteome</keyword>
<evidence type="ECO:0000313" key="2">
    <source>
        <dbReference type="Proteomes" id="UP001369815"/>
    </source>
</evidence>
<name>A0AAX6M7X7_9PEZI</name>
<accession>A0AAX6M7X7</accession>
<comment type="caution">
    <text evidence="1">The sequence shown here is derived from an EMBL/GenBank/DDBJ whole genome shotgun (WGS) entry which is preliminary data.</text>
</comment>
<proteinExistence type="predicted"/>
<reference evidence="1 2" key="1">
    <citation type="journal article" date="2024" name="Front Chem Biol">
        <title>Unveiling the potential of Daldinia eschscholtzii MFLUCC 19-0629 through bioactivity and bioinformatics studies for enhanced sustainable agriculture production.</title>
        <authorList>
            <person name="Brooks S."/>
            <person name="Weaver J.A."/>
            <person name="Klomchit A."/>
            <person name="Alharthi S.A."/>
            <person name="Onlamun T."/>
            <person name="Nurani R."/>
            <person name="Vong T.K."/>
            <person name="Alberti F."/>
            <person name="Greco C."/>
        </authorList>
    </citation>
    <scope>NUCLEOTIDE SEQUENCE [LARGE SCALE GENOMIC DNA]</scope>
    <source>
        <strain evidence="1">MFLUCC 19-0629</strain>
    </source>
</reference>
<evidence type="ECO:0000313" key="1">
    <source>
        <dbReference type="EMBL" id="KAK6948487.1"/>
    </source>
</evidence>
<organism evidence="1 2">
    <name type="scientific">Daldinia eschscholtzii</name>
    <dbReference type="NCBI Taxonomy" id="292717"/>
    <lineage>
        <taxon>Eukaryota</taxon>
        <taxon>Fungi</taxon>
        <taxon>Dikarya</taxon>
        <taxon>Ascomycota</taxon>
        <taxon>Pezizomycotina</taxon>
        <taxon>Sordariomycetes</taxon>
        <taxon>Xylariomycetidae</taxon>
        <taxon>Xylariales</taxon>
        <taxon>Hypoxylaceae</taxon>
        <taxon>Daldinia</taxon>
    </lineage>
</organism>
<dbReference type="Proteomes" id="UP001369815">
    <property type="component" value="Unassembled WGS sequence"/>
</dbReference>
<dbReference type="AlphaFoldDB" id="A0AAX6M7X7"/>
<protein>
    <submittedName>
        <fullName evidence="1">Uncharacterized protein</fullName>
    </submittedName>
</protein>
<gene>
    <name evidence="1" type="ORF">Daesc_010254</name>
</gene>